<evidence type="ECO:0000313" key="2">
    <source>
        <dbReference type="Proteomes" id="UP001049176"/>
    </source>
</evidence>
<accession>A0A9P7S3R5</accession>
<dbReference type="RefSeq" id="XP_043011040.1">
    <property type="nucleotide sequence ID" value="XM_043149956.1"/>
</dbReference>
<name>A0A9P7S3R5_9AGAR</name>
<dbReference type="KEGG" id="more:E1B28_005398"/>
<keyword evidence="2" id="KW-1185">Reference proteome</keyword>
<comment type="caution">
    <text evidence="1">The sequence shown here is derived from an EMBL/GenBank/DDBJ whole genome shotgun (WGS) entry which is preliminary data.</text>
</comment>
<dbReference type="Proteomes" id="UP001049176">
    <property type="component" value="Chromosome 3"/>
</dbReference>
<evidence type="ECO:0000313" key="1">
    <source>
        <dbReference type="EMBL" id="KAG7094570.1"/>
    </source>
</evidence>
<gene>
    <name evidence="1" type="ORF">E1B28_005398</name>
</gene>
<organism evidence="1 2">
    <name type="scientific">Marasmius oreades</name>
    <name type="common">fairy-ring Marasmius</name>
    <dbReference type="NCBI Taxonomy" id="181124"/>
    <lineage>
        <taxon>Eukaryota</taxon>
        <taxon>Fungi</taxon>
        <taxon>Dikarya</taxon>
        <taxon>Basidiomycota</taxon>
        <taxon>Agaricomycotina</taxon>
        <taxon>Agaricomycetes</taxon>
        <taxon>Agaricomycetidae</taxon>
        <taxon>Agaricales</taxon>
        <taxon>Marasmiineae</taxon>
        <taxon>Marasmiaceae</taxon>
        <taxon>Marasmius</taxon>
    </lineage>
</organism>
<dbReference type="EMBL" id="CM032183">
    <property type="protein sequence ID" value="KAG7094570.1"/>
    <property type="molecule type" value="Genomic_DNA"/>
</dbReference>
<dbReference type="AlphaFoldDB" id="A0A9P7S3R5"/>
<sequence length="139" mass="15939">MTFDPRMKFVATFRHRIMMPPDRRLSLTLETGPCGQKSFHLLLEDLINDLAPRTRGYLDGLNDFNEYKKTRRQPQEIFKAQASHHKLCPPPPTPFYIMKIFHTSFLDGLAALLVPGHLSATNTPCRDKCCNVKGKEAMH</sequence>
<reference evidence="1" key="1">
    <citation type="journal article" date="2021" name="Genome Biol. Evol.">
        <title>The assembled and annotated genome of the fairy-ring fungus Marasmius oreades.</title>
        <authorList>
            <person name="Hiltunen M."/>
            <person name="Ament-Velasquez S.L."/>
            <person name="Johannesson H."/>
        </authorList>
    </citation>
    <scope>NUCLEOTIDE SEQUENCE</scope>
    <source>
        <strain evidence="1">03SP1</strain>
    </source>
</reference>
<proteinExistence type="predicted"/>
<dbReference type="GeneID" id="66074474"/>
<protein>
    <submittedName>
        <fullName evidence="1">Uncharacterized protein</fullName>
    </submittedName>
</protein>